<feature type="transmembrane region" description="Helical" evidence="2">
    <location>
        <begin position="233"/>
        <end position="252"/>
    </location>
</feature>
<feature type="region of interest" description="Disordered" evidence="1">
    <location>
        <begin position="258"/>
        <end position="285"/>
    </location>
</feature>
<keyword evidence="2" id="KW-1133">Transmembrane helix</keyword>
<evidence type="ECO:0000256" key="1">
    <source>
        <dbReference type="SAM" id="MobiDB-lite"/>
    </source>
</evidence>
<feature type="transmembrane region" description="Helical" evidence="2">
    <location>
        <begin position="91"/>
        <end position="116"/>
    </location>
</feature>
<sequence>MLPAYFASSFQNRRKLVAMSFVFAAGIATIILPLVMGAVALRQLFVTRHLFVYLAGGLVMIGMAVFTLLGGKLQLPMPGRRAATPAGPLGVYSLGMFSGVASSCCAPVLAGVIALSSVAPSIAIAIGLGSAYVFGMVAPLFIVSLLWDRVDWRSSGLFRARRITWRLGPIQRTLSASALASGLLLAVMGAATVWIAFADQSMPTPSHWALMLSVRLQHLGRIVTTALSWVPNWLAALGLVIAVGALAVRAHAQWHGQALTEKQHNTPSTKHHADGGDHEADTTIL</sequence>
<dbReference type="RefSeq" id="WP_232352888.1">
    <property type="nucleotide sequence ID" value="NZ_CP042167.1"/>
</dbReference>
<keyword evidence="2" id="KW-0812">Transmembrane</keyword>
<reference evidence="3 4" key="1">
    <citation type="submission" date="2021-12" db="EMBL/GenBank/DDBJ databases">
        <title>Genomic and phenotypic characterization of three Burkholderia contaminans isolates recovered from different sources.</title>
        <authorList>
            <person name="Lopez De Volder A."/>
            <person name="Fan Y."/>
            <person name="Nunvar J."/>
            <person name="Herrera T."/>
            <person name="Timp W."/>
            <person name="Degrossi J."/>
        </authorList>
    </citation>
    <scope>NUCLEOTIDE SEQUENCE [LARGE SCALE GENOMIC DNA]</scope>
    <source>
        <strain evidence="3 4">LMG 23361</strain>
        <plasmid evidence="3 4">unnamed2</plasmid>
    </source>
</reference>
<dbReference type="InterPro" id="IPR051790">
    <property type="entry name" value="Cytochrome_c-biogenesis_DsbD"/>
</dbReference>
<evidence type="ECO:0000313" key="3">
    <source>
        <dbReference type="EMBL" id="WFN23920.1"/>
    </source>
</evidence>
<keyword evidence="2" id="KW-0472">Membrane</keyword>
<feature type="compositionally biased region" description="Basic and acidic residues" evidence="1">
    <location>
        <begin position="271"/>
        <end position="285"/>
    </location>
</feature>
<keyword evidence="3" id="KW-0614">Plasmid</keyword>
<accession>A0ABD7YG94</accession>
<name>A0ABD7YG94_9BURK</name>
<feature type="transmembrane region" description="Helical" evidence="2">
    <location>
        <begin position="50"/>
        <end position="70"/>
    </location>
</feature>
<organism evidence="3 4">
    <name type="scientific">Burkholderia contaminans</name>
    <dbReference type="NCBI Taxonomy" id="488447"/>
    <lineage>
        <taxon>Bacteria</taxon>
        <taxon>Pseudomonadati</taxon>
        <taxon>Pseudomonadota</taxon>
        <taxon>Betaproteobacteria</taxon>
        <taxon>Burkholderiales</taxon>
        <taxon>Burkholderiaceae</taxon>
        <taxon>Burkholderia</taxon>
        <taxon>Burkholderia cepacia complex</taxon>
    </lineage>
</organism>
<evidence type="ECO:0000313" key="4">
    <source>
        <dbReference type="Proteomes" id="UP001220209"/>
    </source>
</evidence>
<dbReference type="AlphaFoldDB" id="A0ABD7YG94"/>
<dbReference type="PANTHER" id="PTHR31272">
    <property type="entry name" value="CYTOCHROME C-TYPE BIOGENESIS PROTEIN HI_1454-RELATED"/>
    <property type="match status" value="1"/>
</dbReference>
<feature type="transmembrane region" description="Helical" evidence="2">
    <location>
        <begin position="122"/>
        <end position="147"/>
    </location>
</feature>
<feature type="transmembrane region" description="Helical" evidence="2">
    <location>
        <begin position="176"/>
        <end position="197"/>
    </location>
</feature>
<dbReference type="Proteomes" id="UP001220209">
    <property type="component" value="Plasmid unnamed2"/>
</dbReference>
<dbReference type="PANTHER" id="PTHR31272:SF4">
    <property type="entry name" value="CYTOCHROME C-TYPE BIOGENESIS PROTEIN HI_1454-RELATED"/>
    <property type="match status" value="1"/>
</dbReference>
<evidence type="ECO:0000256" key="2">
    <source>
        <dbReference type="SAM" id="Phobius"/>
    </source>
</evidence>
<gene>
    <name evidence="3" type="ORF">LXE91_42055</name>
</gene>
<protein>
    <submittedName>
        <fullName evidence="3">Cytochrome c biogenesis protein CcdA</fullName>
    </submittedName>
</protein>
<proteinExistence type="predicted"/>
<geneLocation type="plasmid" evidence="3 4">
    <name>unnamed2</name>
</geneLocation>
<dbReference type="EMBL" id="CP090644">
    <property type="protein sequence ID" value="WFN23920.1"/>
    <property type="molecule type" value="Genomic_DNA"/>
</dbReference>
<feature type="transmembrane region" description="Helical" evidence="2">
    <location>
        <begin position="21"/>
        <end position="44"/>
    </location>
</feature>